<evidence type="ECO:0000313" key="11">
    <source>
        <dbReference type="EMBL" id="AHM56531.1"/>
    </source>
</evidence>
<dbReference type="InterPro" id="IPR019991">
    <property type="entry name" value="GTP-bd_ribosome_bgen"/>
</dbReference>
<reference evidence="11 12" key="1">
    <citation type="journal article" date="2014" name="Genome Announc.">
        <title>Complete Genome Sequence of Amino Acid-Utilizing Eubacterium acidaminophilum al-2 (DSM 3953).</title>
        <authorList>
            <person name="Poehlein A."/>
            <person name="Andreesen J.R."/>
            <person name="Daniel R."/>
        </authorList>
    </citation>
    <scope>NUCLEOTIDE SEQUENCE [LARGE SCALE GENOMIC DNA]</scope>
    <source>
        <strain evidence="11 12">DSM 3953</strain>
    </source>
</reference>
<sequence>MENINWFPGHMKKTRDLLRDNLKLVDVVIEILDSRIPISSKNPEIDKIIDGKAKVVVLNKLDLSDPAKTEQWKKYFKNNGSRAIFLDSIKGVGIDALISECRLAASEKMSQLASRGRNERAIRVMIVGIPNVGKSSLINKLSGKKSAKVGNRPGVTRGKQWVKLKGDLEMLDTPGILWPKFEDQSVALNLAFTGAIKDEVLDSETVALRLIEKLSLIEPEKLKTRFALEELGETPLETMDAIGKKRGCIISKSEIDYERVAGIILHEFRSAKIGRITLETPDDLQKVEKD</sequence>
<dbReference type="Gene3D" id="1.10.1580.10">
    <property type="match status" value="1"/>
</dbReference>
<dbReference type="HOGENOM" id="CLU_011106_1_0_9"/>
<dbReference type="GO" id="GO:0003924">
    <property type="term" value="F:GTPase activity"/>
    <property type="evidence" value="ECO:0007669"/>
    <property type="project" value="TreeGrafter"/>
</dbReference>
<evidence type="ECO:0000256" key="2">
    <source>
        <dbReference type="ARBA" id="ARBA00014898"/>
    </source>
</evidence>
<dbReference type="PIRSF" id="PIRSF006230">
    <property type="entry name" value="MG442"/>
    <property type="match status" value="1"/>
</dbReference>
<dbReference type="eggNOG" id="COG1161">
    <property type="taxonomic scope" value="Bacteria"/>
</dbReference>
<dbReference type="GO" id="GO:0005737">
    <property type="term" value="C:cytoplasm"/>
    <property type="evidence" value="ECO:0007669"/>
    <property type="project" value="UniProtKB-SubCell"/>
</dbReference>
<dbReference type="NCBIfam" id="TIGR03596">
    <property type="entry name" value="GTPase_YlqF"/>
    <property type="match status" value="1"/>
</dbReference>
<organism evidence="11 12">
    <name type="scientific">Peptoclostridium acidaminophilum DSM 3953</name>
    <dbReference type="NCBI Taxonomy" id="1286171"/>
    <lineage>
        <taxon>Bacteria</taxon>
        <taxon>Bacillati</taxon>
        <taxon>Bacillota</taxon>
        <taxon>Clostridia</taxon>
        <taxon>Peptostreptococcales</taxon>
        <taxon>Peptoclostridiaceae</taxon>
        <taxon>Peptoclostridium</taxon>
    </lineage>
</organism>
<evidence type="ECO:0000256" key="8">
    <source>
        <dbReference type="PIRNR" id="PIRNR006230"/>
    </source>
</evidence>
<dbReference type="GO" id="GO:0005525">
    <property type="term" value="F:GTP binding"/>
    <property type="evidence" value="ECO:0007669"/>
    <property type="project" value="UniProtKB-KW"/>
</dbReference>
<evidence type="ECO:0000256" key="3">
    <source>
        <dbReference type="ARBA" id="ARBA00022490"/>
    </source>
</evidence>
<dbReference type="STRING" id="1286171.EAL2_c12360"/>
<dbReference type="KEGG" id="eac:EAL2_c12360"/>
<dbReference type="PROSITE" id="PS51721">
    <property type="entry name" value="G_CP"/>
    <property type="match status" value="1"/>
</dbReference>
<dbReference type="GO" id="GO:0003723">
    <property type="term" value="F:RNA binding"/>
    <property type="evidence" value="ECO:0007669"/>
    <property type="project" value="UniProtKB-KW"/>
</dbReference>
<keyword evidence="12" id="KW-1185">Reference proteome</keyword>
<dbReference type="InterPro" id="IPR030378">
    <property type="entry name" value="G_CP_dom"/>
</dbReference>
<keyword evidence="6" id="KW-0694">RNA-binding</keyword>
<dbReference type="RefSeq" id="WP_038601872.1">
    <property type="nucleotide sequence ID" value="NZ_CP007452.1"/>
</dbReference>
<keyword evidence="5" id="KW-0378">Hydrolase</keyword>
<dbReference type="InterPro" id="IPR023179">
    <property type="entry name" value="GTP-bd_ortho_bundle_sf"/>
</dbReference>
<dbReference type="GO" id="GO:0006412">
    <property type="term" value="P:translation"/>
    <property type="evidence" value="ECO:0007669"/>
    <property type="project" value="TreeGrafter"/>
</dbReference>
<evidence type="ECO:0000256" key="6">
    <source>
        <dbReference type="ARBA" id="ARBA00022884"/>
    </source>
</evidence>
<dbReference type="FunFam" id="3.40.50.300:FF:000590">
    <property type="entry name" value="Ribosome biogenesis GTPase A"/>
    <property type="match status" value="1"/>
</dbReference>
<dbReference type="InterPro" id="IPR027417">
    <property type="entry name" value="P-loop_NTPase"/>
</dbReference>
<dbReference type="InterPro" id="IPR016478">
    <property type="entry name" value="GTPase_MTG1"/>
</dbReference>
<evidence type="ECO:0000256" key="7">
    <source>
        <dbReference type="ARBA" id="ARBA00023134"/>
    </source>
</evidence>
<dbReference type="PANTHER" id="PTHR45782">
    <property type="entry name" value="MITOCHONDRIAL RIBOSOME-ASSOCIATED GTPASE 1"/>
    <property type="match status" value="1"/>
</dbReference>
<feature type="binding site" evidence="9">
    <location>
        <position position="175"/>
    </location>
    <ligand>
        <name>GTP</name>
        <dbReference type="ChEBI" id="CHEBI:37565"/>
    </ligand>
</feature>
<dbReference type="FunFam" id="1.10.1580.10:FF:000003">
    <property type="entry name" value="Ribosome biogenesis GTPase A"/>
    <property type="match status" value="1"/>
</dbReference>
<dbReference type="AlphaFoldDB" id="W8U6I0"/>
<evidence type="ECO:0000256" key="5">
    <source>
        <dbReference type="ARBA" id="ARBA00022801"/>
    </source>
</evidence>
<name>W8U6I0_PEPAC</name>
<evidence type="ECO:0000259" key="10">
    <source>
        <dbReference type="PROSITE" id="PS51721"/>
    </source>
</evidence>
<dbReference type="Pfam" id="PF01926">
    <property type="entry name" value="MMR_HSR1"/>
    <property type="match status" value="1"/>
</dbReference>
<keyword evidence="7 8" id="KW-0342">GTP-binding</keyword>
<dbReference type="PRINTS" id="PR00326">
    <property type="entry name" value="GTP1OBG"/>
</dbReference>
<feature type="binding site" evidence="9">
    <location>
        <begin position="59"/>
        <end position="62"/>
    </location>
    <ligand>
        <name>GTP</name>
        <dbReference type="ChEBI" id="CHEBI:37565"/>
    </ligand>
</feature>
<feature type="binding site" evidence="9">
    <location>
        <begin position="131"/>
        <end position="136"/>
    </location>
    <ligand>
        <name>GTP</name>
        <dbReference type="ChEBI" id="CHEBI:37565"/>
    </ligand>
</feature>
<evidence type="ECO:0000313" key="12">
    <source>
        <dbReference type="Proteomes" id="UP000019591"/>
    </source>
</evidence>
<comment type="similarity">
    <text evidence="8">Belongs to the TRAFAC class YlqF/YawG GTPase family. MTG1 subfamily.</text>
</comment>
<dbReference type="SUPFAM" id="SSF52540">
    <property type="entry name" value="P-loop containing nucleoside triphosphate hydrolases"/>
    <property type="match status" value="1"/>
</dbReference>
<evidence type="ECO:0000256" key="4">
    <source>
        <dbReference type="ARBA" id="ARBA00022741"/>
    </source>
</evidence>
<dbReference type="OrthoDB" id="9779790at2"/>
<keyword evidence="3 8" id="KW-0963">Cytoplasm</keyword>
<accession>W8U6I0</accession>
<proteinExistence type="inferred from homology"/>
<dbReference type="Proteomes" id="UP000019591">
    <property type="component" value="Chromosome"/>
</dbReference>
<dbReference type="PATRIC" id="fig|1286171.3.peg.1185"/>
<comment type="function">
    <text evidence="8">Required for a late step of 50S ribosomal subunit assembly. Has GTPase activity.</text>
</comment>
<protein>
    <recommendedName>
        <fullName evidence="2 8">Ribosome biogenesis GTPase A</fullName>
    </recommendedName>
</protein>
<comment type="subcellular location">
    <subcellularLocation>
        <location evidence="1 8">Cytoplasm</location>
    </subcellularLocation>
</comment>
<dbReference type="EMBL" id="CP007452">
    <property type="protein sequence ID" value="AHM56531.1"/>
    <property type="molecule type" value="Genomic_DNA"/>
</dbReference>
<gene>
    <name evidence="11" type="primary">rbgA</name>
    <name evidence="11" type="ORF">EAL2_c12360</name>
</gene>
<dbReference type="InterPro" id="IPR006073">
    <property type="entry name" value="GTP-bd"/>
</dbReference>
<feature type="domain" description="CP-type G" evidence="10">
    <location>
        <begin position="14"/>
        <end position="179"/>
    </location>
</feature>
<evidence type="ECO:0000256" key="9">
    <source>
        <dbReference type="PIRSR" id="PIRSR006230-1"/>
    </source>
</evidence>
<dbReference type="CDD" id="cd01856">
    <property type="entry name" value="YlqF"/>
    <property type="match status" value="1"/>
</dbReference>
<dbReference type="PANTHER" id="PTHR45782:SF4">
    <property type="entry name" value="MITOCHONDRIAL RIBOSOME-ASSOCIATED GTPASE 1"/>
    <property type="match status" value="1"/>
</dbReference>
<keyword evidence="4 8" id="KW-0547">Nucleotide-binding</keyword>
<evidence type="ECO:0000256" key="1">
    <source>
        <dbReference type="ARBA" id="ARBA00004496"/>
    </source>
</evidence>
<dbReference type="Gene3D" id="3.40.50.300">
    <property type="entry name" value="P-loop containing nucleotide triphosphate hydrolases"/>
    <property type="match status" value="1"/>
</dbReference>